<reference evidence="2" key="1">
    <citation type="submission" date="2016-06" db="EMBL/GenBank/DDBJ databases">
        <authorList>
            <person name="Nascimento L."/>
            <person name="Pereira R.V."/>
            <person name="Martins L.F."/>
            <person name="Quaggio R.B."/>
            <person name="Silva A.M."/>
            <person name="Setubal J.C."/>
        </authorList>
    </citation>
    <scope>NUCLEOTIDE SEQUENCE [LARGE SCALE GENOMIC DNA]</scope>
</reference>
<proteinExistence type="predicted"/>
<name>A0A1Y3PJB4_9BACI</name>
<protein>
    <submittedName>
        <fullName evidence="1">Uncharacterized protein</fullName>
    </submittedName>
</protein>
<comment type="caution">
    <text evidence="1">The sequence shown here is derived from an EMBL/GenBank/DDBJ whole genome shotgun (WGS) entry which is preliminary data.</text>
</comment>
<organism evidence="1 2">
    <name type="scientific">Bacillus thermozeamaize</name>
    <dbReference type="NCBI Taxonomy" id="230954"/>
    <lineage>
        <taxon>Bacteria</taxon>
        <taxon>Bacillati</taxon>
        <taxon>Bacillota</taxon>
        <taxon>Bacilli</taxon>
        <taxon>Bacillales</taxon>
        <taxon>Bacillaceae</taxon>
        <taxon>Bacillus</taxon>
    </lineage>
</organism>
<accession>A0A1Y3PJB4</accession>
<gene>
    <name evidence="1" type="ORF">BAA01_12520</name>
</gene>
<dbReference type="AlphaFoldDB" id="A0A1Y3PJB4"/>
<dbReference type="Proteomes" id="UP000196475">
    <property type="component" value="Unassembled WGS sequence"/>
</dbReference>
<evidence type="ECO:0000313" key="2">
    <source>
        <dbReference type="Proteomes" id="UP000196475"/>
    </source>
</evidence>
<sequence>MTEERLREFIKACKEQLANGNEKELTAISLLVNPTSKMTYWDIARVCGLPVEVVFELQEAIDHRKGKYSHLVELYRMRYSL</sequence>
<evidence type="ECO:0000313" key="1">
    <source>
        <dbReference type="EMBL" id="OUM87433.1"/>
    </source>
</evidence>
<dbReference type="EMBL" id="LZRT01000075">
    <property type="protein sequence ID" value="OUM87433.1"/>
    <property type="molecule type" value="Genomic_DNA"/>
</dbReference>